<sequence length="189" mass="20672">MSQFVIQQSAFSRRERTTAAAPISERREAAVVCPKPRRLGLFADTANDHPLRSLRWQLGHQAEFCDSKAGNDLLDIILAKGDGNVGREQSYPQRVAASPPFFCGSPPSRVANPVIQDARFGGEEEEELLFSTPFSPPVPPPSSIMSLSSPRKGGGCIVRSNFRNKPAVRVEGFDCLDRDSRNCSIPTMA</sequence>
<comment type="caution">
    <text evidence="1">The sequence shown here is derived from an EMBL/GenBank/DDBJ whole genome shotgun (WGS) entry which is preliminary data.</text>
</comment>
<organism evidence="1 2">
    <name type="scientific">Linum tenue</name>
    <dbReference type="NCBI Taxonomy" id="586396"/>
    <lineage>
        <taxon>Eukaryota</taxon>
        <taxon>Viridiplantae</taxon>
        <taxon>Streptophyta</taxon>
        <taxon>Embryophyta</taxon>
        <taxon>Tracheophyta</taxon>
        <taxon>Spermatophyta</taxon>
        <taxon>Magnoliopsida</taxon>
        <taxon>eudicotyledons</taxon>
        <taxon>Gunneridae</taxon>
        <taxon>Pentapetalae</taxon>
        <taxon>rosids</taxon>
        <taxon>fabids</taxon>
        <taxon>Malpighiales</taxon>
        <taxon>Linaceae</taxon>
        <taxon>Linum</taxon>
    </lineage>
</organism>
<dbReference type="EMBL" id="CAMGYJ010000008">
    <property type="protein sequence ID" value="CAI0459181.1"/>
    <property type="molecule type" value="Genomic_DNA"/>
</dbReference>
<dbReference type="AlphaFoldDB" id="A0AAV0NKY0"/>
<evidence type="ECO:0000313" key="2">
    <source>
        <dbReference type="Proteomes" id="UP001154282"/>
    </source>
</evidence>
<protein>
    <submittedName>
        <fullName evidence="1">Uncharacterized protein</fullName>
    </submittedName>
</protein>
<dbReference type="PANTHER" id="PTHR33384:SF1">
    <property type="entry name" value="EXPRESSED PROTEIN"/>
    <property type="match status" value="1"/>
</dbReference>
<keyword evidence="2" id="KW-1185">Reference proteome</keyword>
<gene>
    <name evidence="1" type="ORF">LITE_LOCUS33881</name>
</gene>
<evidence type="ECO:0000313" key="1">
    <source>
        <dbReference type="EMBL" id="CAI0459181.1"/>
    </source>
</evidence>
<name>A0AAV0NKY0_9ROSI</name>
<accession>A0AAV0NKY0</accession>
<dbReference type="Proteomes" id="UP001154282">
    <property type="component" value="Unassembled WGS sequence"/>
</dbReference>
<proteinExistence type="predicted"/>
<reference evidence="1" key="1">
    <citation type="submission" date="2022-08" db="EMBL/GenBank/DDBJ databases">
        <authorList>
            <person name="Gutierrez-Valencia J."/>
        </authorList>
    </citation>
    <scope>NUCLEOTIDE SEQUENCE</scope>
</reference>
<dbReference type="PANTHER" id="PTHR33384">
    <property type="entry name" value="EXPRESSED PROTEIN"/>
    <property type="match status" value="1"/>
</dbReference>